<protein>
    <submittedName>
        <fullName evidence="2">Uncharacterized protein</fullName>
    </submittedName>
</protein>
<keyword evidence="3" id="KW-1185">Reference proteome</keyword>
<comment type="caution">
    <text evidence="2">The sequence shown here is derived from an EMBL/GenBank/DDBJ whole genome shotgun (WGS) entry which is preliminary data.</text>
</comment>
<dbReference type="AlphaFoldDB" id="A0AAD6NTV6"/>
<evidence type="ECO:0000313" key="3">
    <source>
        <dbReference type="Proteomes" id="UP001162972"/>
    </source>
</evidence>
<evidence type="ECO:0000256" key="1">
    <source>
        <dbReference type="SAM" id="MobiDB-lite"/>
    </source>
</evidence>
<proteinExistence type="predicted"/>
<organism evidence="2 3">
    <name type="scientific">Salix udensis</name>
    <dbReference type="NCBI Taxonomy" id="889485"/>
    <lineage>
        <taxon>Eukaryota</taxon>
        <taxon>Viridiplantae</taxon>
        <taxon>Streptophyta</taxon>
        <taxon>Embryophyta</taxon>
        <taxon>Tracheophyta</taxon>
        <taxon>Spermatophyta</taxon>
        <taxon>Magnoliopsida</taxon>
        <taxon>eudicotyledons</taxon>
        <taxon>Gunneridae</taxon>
        <taxon>Pentapetalae</taxon>
        <taxon>rosids</taxon>
        <taxon>fabids</taxon>
        <taxon>Malpighiales</taxon>
        <taxon>Salicaceae</taxon>
        <taxon>Saliceae</taxon>
        <taxon>Salix</taxon>
    </lineage>
</organism>
<name>A0AAD6NTV6_9ROSI</name>
<reference evidence="2 3" key="1">
    <citation type="journal article" date="2023" name="Int. J. Mol. Sci.">
        <title>De Novo Assembly and Annotation of 11 Diverse Shrub Willow (Salix) Genomes Reveals Novel Gene Organization in Sex-Linked Regions.</title>
        <authorList>
            <person name="Hyden B."/>
            <person name="Feng K."/>
            <person name="Yates T.B."/>
            <person name="Jawdy S."/>
            <person name="Cereghino C."/>
            <person name="Smart L.B."/>
            <person name="Muchero W."/>
        </authorList>
    </citation>
    <scope>NUCLEOTIDE SEQUENCE [LARGE SCALE GENOMIC DNA]</scope>
    <source>
        <tissue evidence="2">Shoot tip</tissue>
    </source>
</reference>
<gene>
    <name evidence="2" type="ORF">OIU84_012874</name>
</gene>
<feature type="region of interest" description="Disordered" evidence="1">
    <location>
        <begin position="34"/>
        <end position="53"/>
    </location>
</feature>
<sequence>MYGVTDELLLYTQILFNRGAGAVKQVEWLPEAAGGGGCGGGADVRSSSPGGQKELNVLTRSSLLTVRKEWGHMIWEKTLLLNSQRQAIP</sequence>
<dbReference type="EMBL" id="JAPFFJ010000017">
    <property type="protein sequence ID" value="KAJ6404789.1"/>
    <property type="molecule type" value="Genomic_DNA"/>
</dbReference>
<dbReference type="Proteomes" id="UP001162972">
    <property type="component" value="Chromosome 2"/>
</dbReference>
<evidence type="ECO:0000313" key="2">
    <source>
        <dbReference type="EMBL" id="KAJ6404789.1"/>
    </source>
</evidence>
<accession>A0AAD6NTV6</accession>